<dbReference type="Pfam" id="PF07833">
    <property type="entry name" value="Cu_amine_oxidN1"/>
    <property type="match status" value="1"/>
</dbReference>
<gene>
    <name evidence="2" type="ORF">SDC9_154111</name>
</gene>
<dbReference type="InterPro" id="IPR012854">
    <property type="entry name" value="Cu_amine_oxidase-like_N"/>
</dbReference>
<organism evidence="2">
    <name type="scientific">bioreactor metagenome</name>
    <dbReference type="NCBI Taxonomy" id="1076179"/>
    <lineage>
        <taxon>unclassified sequences</taxon>
        <taxon>metagenomes</taxon>
        <taxon>ecological metagenomes</taxon>
    </lineage>
</organism>
<dbReference type="AlphaFoldDB" id="A0A645F2N8"/>
<accession>A0A645F2N8</accession>
<name>A0A645F2N8_9ZZZZ</name>
<proteinExistence type="predicted"/>
<comment type="caution">
    <text evidence="2">The sequence shown here is derived from an EMBL/GenBank/DDBJ whole genome shotgun (WGS) entry which is preliminary data.</text>
</comment>
<evidence type="ECO:0000259" key="1">
    <source>
        <dbReference type="Pfam" id="PF07833"/>
    </source>
</evidence>
<dbReference type="SUPFAM" id="SSF55383">
    <property type="entry name" value="Copper amine oxidase, domain N"/>
    <property type="match status" value="1"/>
</dbReference>
<feature type="domain" description="Copper amine oxidase-like N-terminal" evidence="1">
    <location>
        <begin position="43"/>
        <end position="109"/>
    </location>
</feature>
<sequence length="280" mass="31659">MKIKKVILSFIICALLVINIKPAFANSILQKIEVLINNVSLFVNNEQVAVDNFLYSGTTYVPLRAVAEMNGMEVKWNGENKRVDLVSNEAFNMITTDGKYNIIGGNPKSFTDGNYFKWDYLTIVFDANTKKMKDNSKVILNDYKGNRIDVESQAGMTAKDNFLIIPKDKLELNTYYSLYIPKDNIIMENGDLYGEEILIYFKTATNVIRGKISSDDDLFMKLVILSDNSGKEYSTNVVGKNEFYFSNIPSGTYDVTISGNLFGNITVEEDKINTVRVLEK</sequence>
<evidence type="ECO:0000313" key="2">
    <source>
        <dbReference type="EMBL" id="MPN06854.1"/>
    </source>
</evidence>
<reference evidence="2" key="1">
    <citation type="submission" date="2019-08" db="EMBL/GenBank/DDBJ databases">
        <authorList>
            <person name="Kucharzyk K."/>
            <person name="Murdoch R.W."/>
            <person name="Higgins S."/>
            <person name="Loffler F."/>
        </authorList>
    </citation>
    <scope>NUCLEOTIDE SEQUENCE</scope>
</reference>
<protein>
    <recommendedName>
        <fullName evidence="1">Copper amine oxidase-like N-terminal domain-containing protein</fullName>
    </recommendedName>
</protein>
<dbReference type="InterPro" id="IPR036582">
    <property type="entry name" value="Mao_N_sf"/>
</dbReference>
<dbReference type="EMBL" id="VSSQ01052797">
    <property type="protein sequence ID" value="MPN06854.1"/>
    <property type="molecule type" value="Genomic_DNA"/>
</dbReference>